<gene>
    <name evidence="4" type="ORF">H9804_07230</name>
</gene>
<sequence length="389" mass="43847">MDNKKENTLTAVEQQVANINKEIAEQTSQLAPKMDMEPLSDEELKRIEDYAASIDIHNTSTVISYGASAQRKVAEFSESALGNVTAKDLGAVGEALTSVITELKGFEIDNEEDKGFFSFFRRKAKKGANKIMALKTSYEKAEENIEKVVQVLEKHQTTLLKDVAMLDKLYELNKGYFRELTMYIEAGKKKLASIQDTELHDLREQAQKSGLPEDAQAVKDLLDLYSRFEKKIHDLELTRTISLQMGPQIRLIQSNDIQMSEKIQSTMVNTIPLWKSQMVLALGITHSKEAAKAHREVTDMTNQLLKQNAETLKMATIDTAQEVERGIVDIETLKETNANLISTLDEVLKIQEQGRQGRKQAELELNKIEEDLKNKLMGLADKNSSQNNI</sequence>
<dbReference type="EMBL" id="DXAQ01000113">
    <property type="protein sequence ID" value="HIZ89721.1"/>
    <property type="molecule type" value="Genomic_DNA"/>
</dbReference>
<accession>A0A9D2KC25</accession>
<evidence type="ECO:0000256" key="1">
    <source>
        <dbReference type="ARBA" id="ARBA00005541"/>
    </source>
</evidence>
<evidence type="ECO:0000256" key="3">
    <source>
        <dbReference type="SAM" id="Coils"/>
    </source>
</evidence>
<keyword evidence="3" id="KW-0175">Coiled coil</keyword>
<evidence type="ECO:0000313" key="4">
    <source>
        <dbReference type="EMBL" id="HIZ89721.1"/>
    </source>
</evidence>
<reference evidence="4" key="2">
    <citation type="submission" date="2021-04" db="EMBL/GenBank/DDBJ databases">
        <authorList>
            <person name="Gilroy R."/>
        </authorList>
    </citation>
    <scope>NUCLEOTIDE SEQUENCE</scope>
    <source>
        <strain evidence="4">ChiW4-1371</strain>
    </source>
</reference>
<evidence type="ECO:0000313" key="5">
    <source>
        <dbReference type="Proteomes" id="UP000824176"/>
    </source>
</evidence>
<proteinExistence type="inferred from homology"/>
<protein>
    <submittedName>
        <fullName evidence="4">Toxic anion resistance protein</fullName>
    </submittedName>
</protein>
<comment type="caution">
    <text evidence="4">The sequence shown here is derived from an EMBL/GenBank/DDBJ whole genome shotgun (WGS) entry which is preliminary data.</text>
</comment>
<dbReference type="Proteomes" id="UP000824176">
    <property type="component" value="Unassembled WGS sequence"/>
</dbReference>
<name>A0A9D2KC25_9BACT</name>
<dbReference type="InterPro" id="IPR008863">
    <property type="entry name" value="Toxic_anion-R_TelA"/>
</dbReference>
<dbReference type="PANTHER" id="PTHR38432">
    <property type="entry name" value="TELA-LIKE PROTEIN SAOUHSC_01408"/>
    <property type="match status" value="1"/>
</dbReference>
<dbReference type="PIRSF" id="PIRSF026508">
    <property type="entry name" value="TelA"/>
    <property type="match status" value="1"/>
</dbReference>
<organism evidence="4 5">
    <name type="scientific">Candidatus Mucispirillum faecigallinarum</name>
    <dbReference type="NCBI Taxonomy" id="2838699"/>
    <lineage>
        <taxon>Bacteria</taxon>
        <taxon>Pseudomonadati</taxon>
        <taxon>Deferribacterota</taxon>
        <taxon>Deferribacteres</taxon>
        <taxon>Deferribacterales</taxon>
        <taxon>Mucispirillaceae</taxon>
        <taxon>Mucispirillum</taxon>
    </lineage>
</organism>
<reference evidence="4" key="1">
    <citation type="journal article" date="2021" name="PeerJ">
        <title>Extensive microbial diversity within the chicken gut microbiome revealed by metagenomics and culture.</title>
        <authorList>
            <person name="Gilroy R."/>
            <person name="Ravi A."/>
            <person name="Getino M."/>
            <person name="Pursley I."/>
            <person name="Horton D.L."/>
            <person name="Alikhan N.F."/>
            <person name="Baker D."/>
            <person name="Gharbi K."/>
            <person name="Hall N."/>
            <person name="Watson M."/>
            <person name="Adriaenssens E.M."/>
            <person name="Foster-Nyarko E."/>
            <person name="Jarju S."/>
            <person name="Secka A."/>
            <person name="Antonio M."/>
            <person name="Oren A."/>
            <person name="Chaudhuri R.R."/>
            <person name="La Ragione R."/>
            <person name="Hildebrand F."/>
            <person name="Pallen M.J."/>
        </authorList>
    </citation>
    <scope>NUCLEOTIDE SEQUENCE</scope>
    <source>
        <strain evidence="4">ChiW4-1371</strain>
    </source>
</reference>
<comment type="similarity">
    <text evidence="1 2">Belongs to the TelA family.</text>
</comment>
<feature type="coiled-coil region" evidence="3">
    <location>
        <begin position="124"/>
        <end position="158"/>
    </location>
</feature>
<dbReference type="Pfam" id="PF05816">
    <property type="entry name" value="TelA"/>
    <property type="match status" value="1"/>
</dbReference>
<dbReference type="PANTHER" id="PTHR38432:SF1">
    <property type="entry name" value="TELA-LIKE PROTEIN SAOUHSC_01408"/>
    <property type="match status" value="1"/>
</dbReference>
<evidence type="ECO:0000256" key="2">
    <source>
        <dbReference type="PIRNR" id="PIRNR026508"/>
    </source>
</evidence>
<dbReference type="AlphaFoldDB" id="A0A9D2KC25"/>